<feature type="coiled-coil region" evidence="1">
    <location>
        <begin position="26"/>
        <end position="54"/>
    </location>
</feature>
<reference evidence="2 3" key="1">
    <citation type="submission" date="2022-05" db="EMBL/GenBank/DDBJ databases">
        <title>Chromosome-level reference genomes for two strains of Caenorhabditis briggsae: an improved platform for comparative genomics.</title>
        <authorList>
            <person name="Stevens L."/>
            <person name="Andersen E.C."/>
        </authorList>
    </citation>
    <scope>NUCLEOTIDE SEQUENCE [LARGE SCALE GENOMIC DNA]</scope>
    <source>
        <strain evidence="2">QX1410_ONT</strain>
        <tissue evidence="2">Whole-organism</tissue>
    </source>
</reference>
<proteinExistence type="predicted"/>
<evidence type="ECO:0000313" key="2">
    <source>
        <dbReference type="EMBL" id="ULU08642.1"/>
    </source>
</evidence>
<protein>
    <submittedName>
        <fullName evidence="2">Uncharacterized protein</fullName>
    </submittedName>
</protein>
<dbReference type="EMBL" id="CP090892">
    <property type="protein sequence ID" value="ULU08642.1"/>
    <property type="molecule type" value="Genomic_DNA"/>
</dbReference>
<evidence type="ECO:0000256" key="1">
    <source>
        <dbReference type="SAM" id="Coils"/>
    </source>
</evidence>
<organism evidence="2 3">
    <name type="scientific">Caenorhabditis briggsae</name>
    <dbReference type="NCBI Taxonomy" id="6238"/>
    <lineage>
        <taxon>Eukaryota</taxon>
        <taxon>Metazoa</taxon>
        <taxon>Ecdysozoa</taxon>
        <taxon>Nematoda</taxon>
        <taxon>Chromadorea</taxon>
        <taxon>Rhabditida</taxon>
        <taxon>Rhabditina</taxon>
        <taxon>Rhabditomorpha</taxon>
        <taxon>Rhabditoidea</taxon>
        <taxon>Rhabditidae</taxon>
        <taxon>Peloderinae</taxon>
        <taxon>Caenorhabditis</taxon>
    </lineage>
</organism>
<keyword evidence="1" id="KW-0175">Coiled coil</keyword>
<sequence length="99" mass="11920">MAGNPGQPPIQDGVGFHPIWFQPRNQDAVREELREFREEQIRAERRRADRLRHQHEMHRRAREHRLRASELRHRVYNVEKIFADRLGTVNTLIDVSHLL</sequence>
<evidence type="ECO:0000313" key="3">
    <source>
        <dbReference type="Proteomes" id="UP000827892"/>
    </source>
</evidence>
<gene>
    <name evidence="2" type="ORF">L3Y34_019680</name>
</gene>
<accession>A0AAE9DQH8</accession>
<dbReference type="Proteomes" id="UP000827892">
    <property type="component" value="Chromosome II"/>
</dbReference>
<name>A0AAE9DQH8_CAEBR</name>
<dbReference type="AlphaFoldDB" id="A0AAE9DQH8"/>